<dbReference type="eggNOG" id="COG1988">
    <property type="taxonomic scope" value="Bacteria"/>
</dbReference>
<accession>C8W002</accession>
<dbReference type="InterPro" id="IPR007404">
    <property type="entry name" value="YdjM-like"/>
</dbReference>
<gene>
    <name evidence="2" type="ordered locus">Dtox_4305</name>
</gene>
<feature type="transmembrane region" description="Helical" evidence="1">
    <location>
        <begin position="65"/>
        <end position="85"/>
    </location>
</feature>
<dbReference type="Pfam" id="PF04307">
    <property type="entry name" value="YdjM"/>
    <property type="match status" value="1"/>
</dbReference>
<evidence type="ECO:0000313" key="2">
    <source>
        <dbReference type="EMBL" id="ACV64970.1"/>
    </source>
</evidence>
<organism evidence="2 3">
    <name type="scientific">Desulfofarcimen acetoxidans (strain ATCC 49208 / DSM 771 / KCTC 5769 / VKM B-1644 / 5575)</name>
    <name type="common">Desulfotomaculum acetoxidans</name>
    <dbReference type="NCBI Taxonomy" id="485916"/>
    <lineage>
        <taxon>Bacteria</taxon>
        <taxon>Bacillati</taxon>
        <taxon>Bacillota</taxon>
        <taxon>Clostridia</taxon>
        <taxon>Eubacteriales</taxon>
        <taxon>Peptococcaceae</taxon>
        <taxon>Desulfofarcimen</taxon>
    </lineage>
</organism>
<evidence type="ECO:0000256" key="1">
    <source>
        <dbReference type="SAM" id="Phobius"/>
    </source>
</evidence>
<keyword evidence="1" id="KW-1133">Transmembrane helix</keyword>
<dbReference type="AlphaFoldDB" id="C8W002"/>
<dbReference type="Proteomes" id="UP000002217">
    <property type="component" value="Chromosome"/>
</dbReference>
<keyword evidence="1" id="KW-0812">Transmembrane</keyword>
<dbReference type="RefSeq" id="WP_015759640.1">
    <property type="nucleotide sequence ID" value="NC_013216.1"/>
</dbReference>
<proteinExistence type="predicted"/>
<name>C8W002_DESAS</name>
<dbReference type="KEGG" id="dae:Dtox_4305"/>
<keyword evidence="2" id="KW-0378">Hydrolase</keyword>
<keyword evidence="3" id="KW-1185">Reference proteome</keyword>
<feature type="transmembrane region" description="Helical" evidence="1">
    <location>
        <begin position="92"/>
        <end position="111"/>
    </location>
</feature>
<dbReference type="EMBL" id="CP001720">
    <property type="protein sequence ID" value="ACV64970.1"/>
    <property type="molecule type" value="Genomic_DNA"/>
</dbReference>
<dbReference type="GO" id="GO:0016787">
    <property type="term" value="F:hydrolase activity"/>
    <property type="evidence" value="ECO:0007669"/>
    <property type="project" value="UniProtKB-KW"/>
</dbReference>
<protein>
    <submittedName>
        <fullName evidence="2">Membrane-bound metal-dependent hydrolase</fullName>
    </submittedName>
</protein>
<evidence type="ECO:0000313" key="3">
    <source>
        <dbReference type="Proteomes" id="UP000002217"/>
    </source>
</evidence>
<dbReference type="OrthoDB" id="1903633at2"/>
<reference evidence="2 3" key="1">
    <citation type="journal article" date="2009" name="Stand. Genomic Sci.">
        <title>Complete genome sequence of Desulfotomaculum acetoxidans type strain (5575).</title>
        <authorList>
            <person name="Spring S."/>
            <person name="Lapidus A."/>
            <person name="Schroder M."/>
            <person name="Gleim D."/>
            <person name="Sims D."/>
            <person name="Meincke L."/>
            <person name="Glavina Del Rio T."/>
            <person name="Tice H."/>
            <person name="Copeland A."/>
            <person name="Cheng J.F."/>
            <person name="Lucas S."/>
            <person name="Chen F."/>
            <person name="Nolan M."/>
            <person name="Bruce D."/>
            <person name="Goodwin L."/>
            <person name="Pitluck S."/>
            <person name="Ivanova N."/>
            <person name="Mavromatis K."/>
            <person name="Mikhailova N."/>
            <person name="Pati A."/>
            <person name="Chen A."/>
            <person name="Palaniappan K."/>
            <person name="Land M."/>
            <person name="Hauser L."/>
            <person name="Chang Y.J."/>
            <person name="Jeffries C.D."/>
            <person name="Chain P."/>
            <person name="Saunders E."/>
            <person name="Brettin T."/>
            <person name="Detter J.C."/>
            <person name="Goker M."/>
            <person name="Bristow J."/>
            <person name="Eisen J.A."/>
            <person name="Markowitz V."/>
            <person name="Hugenholtz P."/>
            <person name="Kyrpides N.C."/>
            <person name="Klenk H.P."/>
            <person name="Han C."/>
        </authorList>
    </citation>
    <scope>NUCLEOTIDE SEQUENCE [LARGE SCALE GENOMIC DNA]</scope>
    <source>
        <strain evidence="3">ATCC 49208 / DSM 771 / VKM B-1644</strain>
    </source>
</reference>
<sequence length="187" mass="21352">MLLLGHTGITYAVVRTAEKLISHSGRKISGLIDYRLVFIGAILPDILDKPLGHIFLKDTLGNGRIFAHTLLFSLLLFLIGLFYWVKAKRPGILVLAIGSFLHLVFDSMWALPKTLFWPAYGWSFPQMKSDDYLWQVLLRLVTDPYSYVPELIGGFFLLTLLRELSHKKQLKQFLKTGKLLFNNDTLS</sequence>
<dbReference type="HOGENOM" id="CLU_126996_0_0_9"/>
<keyword evidence="1" id="KW-0472">Membrane</keyword>